<organism evidence="2 3">
    <name type="scientific">Dorcoceras hygrometricum</name>
    <dbReference type="NCBI Taxonomy" id="472368"/>
    <lineage>
        <taxon>Eukaryota</taxon>
        <taxon>Viridiplantae</taxon>
        <taxon>Streptophyta</taxon>
        <taxon>Embryophyta</taxon>
        <taxon>Tracheophyta</taxon>
        <taxon>Spermatophyta</taxon>
        <taxon>Magnoliopsida</taxon>
        <taxon>eudicotyledons</taxon>
        <taxon>Gunneridae</taxon>
        <taxon>Pentapetalae</taxon>
        <taxon>asterids</taxon>
        <taxon>lamiids</taxon>
        <taxon>Lamiales</taxon>
        <taxon>Gesneriaceae</taxon>
        <taxon>Didymocarpoideae</taxon>
        <taxon>Trichosporeae</taxon>
        <taxon>Loxocarpinae</taxon>
        <taxon>Dorcoceras</taxon>
    </lineage>
</organism>
<reference evidence="2 3" key="1">
    <citation type="journal article" date="2015" name="Proc. Natl. Acad. Sci. U.S.A.">
        <title>The resurrection genome of Boea hygrometrica: A blueprint for survival of dehydration.</title>
        <authorList>
            <person name="Xiao L."/>
            <person name="Yang G."/>
            <person name="Zhang L."/>
            <person name="Yang X."/>
            <person name="Zhao S."/>
            <person name="Ji Z."/>
            <person name="Zhou Q."/>
            <person name="Hu M."/>
            <person name="Wang Y."/>
            <person name="Chen M."/>
            <person name="Xu Y."/>
            <person name="Jin H."/>
            <person name="Xiao X."/>
            <person name="Hu G."/>
            <person name="Bao F."/>
            <person name="Hu Y."/>
            <person name="Wan P."/>
            <person name="Li L."/>
            <person name="Deng X."/>
            <person name="Kuang T."/>
            <person name="Xiang C."/>
            <person name="Zhu J.K."/>
            <person name="Oliver M.J."/>
            <person name="He Y."/>
        </authorList>
    </citation>
    <scope>NUCLEOTIDE SEQUENCE [LARGE SCALE GENOMIC DNA]</scope>
    <source>
        <strain evidence="3">cv. XS01</strain>
    </source>
</reference>
<evidence type="ECO:0000313" key="2">
    <source>
        <dbReference type="EMBL" id="KZV54815.1"/>
    </source>
</evidence>
<dbReference type="AlphaFoldDB" id="A0A2Z7D5W5"/>
<gene>
    <name evidence="2" type="ORF">F511_38100</name>
</gene>
<proteinExistence type="predicted"/>
<evidence type="ECO:0000256" key="1">
    <source>
        <dbReference type="SAM" id="MobiDB-lite"/>
    </source>
</evidence>
<dbReference type="Proteomes" id="UP000250235">
    <property type="component" value="Unassembled WGS sequence"/>
</dbReference>
<keyword evidence="3" id="KW-1185">Reference proteome</keyword>
<protein>
    <submittedName>
        <fullName evidence="2">GDSL esterase/lipase-like</fullName>
    </submittedName>
</protein>
<dbReference type="EMBL" id="KQ989115">
    <property type="protein sequence ID" value="KZV54815.1"/>
    <property type="molecule type" value="Genomic_DNA"/>
</dbReference>
<sequence>MHERYLESSISQSTETQLVIIDIMDTTHNSSDSRIYIPSAAQHLAYCEPGIPHRFSSKPSIVTVHSNPYPLVERDQRGSNFEQAVIFVPEEVNWTKVTRSGRRLVRWRKKPYRRRVKLVKEKPAQSIEDKPAKGIWSIGSGYQDVLILRTNQLRTSKYAESGFPSNSAGRGVDPAGGAPGGG</sequence>
<evidence type="ECO:0000313" key="3">
    <source>
        <dbReference type="Proteomes" id="UP000250235"/>
    </source>
</evidence>
<feature type="region of interest" description="Disordered" evidence="1">
    <location>
        <begin position="159"/>
        <end position="182"/>
    </location>
</feature>
<name>A0A2Z7D5W5_9LAMI</name>
<accession>A0A2Z7D5W5</accession>